<dbReference type="SMART" id="SM00813">
    <property type="entry name" value="Alpha-L-AF_C"/>
    <property type="match status" value="1"/>
</dbReference>
<comment type="similarity">
    <text evidence="2">Belongs to the glycosyl hydrolase 51 family.</text>
</comment>
<keyword evidence="7" id="KW-0326">Glycosidase</keyword>
<dbReference type="PANTHER" id="PTHR43576">
    <property type="entry name" value="ALPHA-L-ARABINOFURANOSIDASE C-RELATED"/>
    <property type="match status" value="1"/>
</dbReference>
<evidence type="ECO:0000256" key="5">
    <source>
        <dbReference type="ARBA" id="ARBA00022801"/>
    </source>
</evidence>
<evidence type="ECO:0000256" key="1">
    <source>
        <dbReference type="ARBA" id="ARBA00001462"/>
    </source>
</evidence>
<gene>
    <name evidence="9" type="ORF">ACFSYH_06000</name>
</gene>
<dbReference type="Pfam" id="PF22848">
    <property type="entry name" value="ASD1_dom"/>
    <property type="match status" value="1"/>
</dbReference>
<evidence type="ECO:0000259" key="8">
    <source>
        <dbReference type="SMART" id="SM00813"/>
    </source>
</evidence>
<keyword evidence="10" id="KW-1185">Reference proteome</keyword>
<organism evidence="9 10">
    <name type="scientific">Populibacterium corticicola</name>
    <dbReference type="NCBI Taxonomy" id="1812826"/>
    <lineage>
        <taxon>Bacteria</taxon>
        <taxon>Bacillati</taxon>
        <taxon>Actinomycetota</taxon>
        <taxon>Actinomycetes</taxon>
        <taxon>Micrococcales</taxon>
        <taxon>Jonesiaceae</taxon>
        <taxon>Populibacterium</taxon>
    </lineage>
</organism>
<dbReference type="Proteomes" id="UP001597391">
    <property type="component" value="Unassembled WGS sequence"/>
</dbReference>
<evidence type="ECO:0000313" key="10">
    <source>
        <dbReference type="Proteomes" id="UP001597391"/>
    </source>
</evidence>
<dbReference type="Gene3D" id="2.60.40.1180">
    <property type="entry name" value="Golgi alpha-mannosidase II"/>
    <property type="match status" value="1"/>
</dbReference>
<sequence>MTTIRVDAKREIGRVNPRLFGGFVEHLGRSIYGGLYDPDSSQSDSFGFRTDVAAALKELNTPVLRWPGGNFVSNYHWEDGIGPKEERPVRIELAWHLTETNQVGTDDFLQWCEREGYEPFLCINMGSGSLDEAQGWVEYCNAPVGTYWADKRAANGHPEPYGVKLWALGNEMYGEYQIGSLPPEEYVTKARQFAAVMRRTDPSITLIGCGKDGLSEWDRIVLEGLADVVDMHSIHTYTGSPNYWVNQYAPYQAERALRRMRELIRDVTYRKGLDKEITISYDEWNVWYRYTEGIFAPSDQPPLEERYDLSDALAVATYMNIMLRNADIIGMANLAQMVNVIAPIFTNKDGLFKQTIYYPFQAYATHTRDIVVDTWVHDGPQHELEERPEWDHWLWKHPVADMGPFQILDTVASIDKSGRELTLAVVNHDDQNSQKARVEILESQGTGPVKVSTITGPNPDAQNDFERTDVATQETEVQASELDNYEFPPHSITLMRIPLS</sequence>
<evidence type="ECO:0000256" key="7">
    <source>
        <dbReference type="ARBA" id="ARBA00023295"/>
    </source>
</evidence>
<comment type="caution">
    <text evidence="9">The sequence shown here is derived from an EMBL/GenBank/DDBJ whole genome shotgun (WGS) entry which is preliminary data.</text>
</comment>
<dbReference type="InterPro" id="IPR013780">
    <property type="entry name" value="Glyco_hydro_b"/>
</dbReference>
<accession>A0ABW5XDR3</accession>
<keyword evidence="5" id="KW-0378">Hydrolase</keyword>
<dbReference type="InterPro" id="IPR010720">
    <property type="entry name" value="Alpha-L-AF_C"/>
</dbReference>
<dbReference type="RefSeq" id="WP_377465800.1">
    <property type="nucleotide sequence ID" value="NZ_JBHUOP010000002.1"/>
</dbReference>
<keyword evidence="6" id="KW-0119">Carbohydrate metabolism</keyword>
<dbReference type="EC" id="3.2.1.55" evidence="4"/>
<evidence type="ECO:0000256" key="2">
    <source>
        <dbReference type="ARBA" id="ARBA00007186"/>
    </source>
</evidence>
<dbReference type="InterPro" id="IPR055235">
    <property type="entry name" value="ASD1_cat"/>
</dbReference>
<reference evidence="10" key="1">
    <citation type="journal article" date="2019" name="Int. J. Syst. Evol. Microbiol.">
        <title>The Global Catalogue of Microorganisms (GCM) 10K type strain sequencing project: providing services to taxonomists for standard genome sequencing and annotation.</title>
        <authorList>
            <consortium name="The Broad Institute Genomics Platform"/>
            <consortium name="The Broad Institute Genome Sequencing Center for Infectious Disease"/>
            <person name="Wu L."/>
            <person name="Ma J."/>
        </authorList>
    </citation>
    <scope>NUCLEOTIDE SEQUENCE [LARGE SCALE GENOMIC DNA]</scope>
    <source>
        <strain evidence="10">KCTC 33576</strain>
    </source>
</reference>
<evidence type="ECO:0000256" key="6">
    <source>
        <dbReference type="ARBA" id="ARBA00023277"/>
    </source>
</evidence>
<comment type="catalytic activity">
    <reaction evidence="1">
        <text>Hydrolysis of terminal non-reducing alpha-L-arabinofuranoside residues in alpha-L-arabinosides.</text>
        <dbReference type="EC" id="3.2.1.55"/>
    </reaction>
</comment>
<dbReference type="Gene3D" id="3.20.20.80">
    <property type="entry name" value="Glycosidases"/>
    <property type="match status" value="1"/>
</dbReference>
<feature type="domain" description="Alpha-L-arabinofuranosidase C-terminal" evidence="8">
    <location>
        <begin position="282"/>
        <end position="491"/>
    </location>
</feature>
<name>A0ABW5XDR3_9MICO</name>
<comment type="subunit">
    <text evidence="3">Homohexamer; trimer of dimers.</text>
</comment>
<dbReference type="SUPFAM" id="SSF51011">
    <property type="entry name" value="Glycosyl hydrolase domain"/>
    <property type="match status" value="1"/>
</dbReference>
<dbReference type="PANTHER" id="PTHR43576:SF3">
    <property type="entry name" value="ALPHA-L-ARABINOFURANOSIDASE C"/>
    <property type="match status" value="1"/>
</dbReference>
<dbReference type="Pfam" id="PF06964">
    <property type="entry name" value="Alpha-L-AF_C"/>
    <property type="match status" value="1"/>
</dbReference>
<protein>
    <recommendedName>
        <fullName evidence="4">non-reducing end alpha-L-arabinofuranosidase</fullName>
        <ecNumber evidence="4">3.2.1.55</ecNumber>
    </recommendedName>
</protein>
<evidence type="ECO:0000256" key="4">
    <source>
        <dbReference type="ARBA" id="ARBA00012670"/>
    </source>
</evidence>
<dbReference type="EMBL" id="JBHUOP010000002">
    <property type="protein sequence ID" value="MFD2840120.1"/>
    <property type="molecule type" value="Genomic_DNA"/>
</dbReference>
<evidence type="ECO:0000256" key="3">
    <source>
        <dbReference type="ARBA" id="ARBA00011165"/>
    </source>
</evidence>
<proteinExistence type="inferred from homology"/>
<dbReference type="SUPFAM" id="SSF51445">
    <property type="entry name" value="(Trans)glycosidases"/>
    <property type="match status" value="1"/>
</dbReference>
<dbReference type="InterPro" id="IPR017853">
    <property type="entry name" value="GH"/>
</dbReference>
<evidence type="ECO:0000313" key="9">
    <source>
        <dbReference type="EMBL" id="MFD2840120.1"/>
    </source>
</evidence>